<dbReference type="RefSeq" id="XP_064724587.1">
    <property type="nucleotide sequence ID" value="XM_064879643.1"/>
</dbReference>
<reference evidence="2 3" key="1">
    <citation type="journal article" date="2023" name="Res Sq">
        <title>Genomic and morphological characterization of Knufia obscura isolated from the Mars 2020 spacecraft assembly facility.</title>
        <authorList>
            <person name="Chander A.M."/>
            <person name="Teixeira M.M."/>
            <person name="Singh N.K."/>
            <person name="Williams M.P."/>
            <person name="Parker C.W."/>
            <person name="Leo P."/>
            <person name="Stajich J.E."/>
            <person name="Torok T."/>
            <person name="Tighe S."/>
            <person name="Mason C.E."/>
            <person name="Venkateswaran K."/>
        </authorList>
    </citation>
    <scope>NUCLEOTIDE SEQUENCE [LARGE SCALE GENOMIC DNA]</scope>
    <source>
        <strain evidence="2 3">CCFEE 5817</strain>
    </source>
</reference>
<evidence type="ECO:0000313" key="2">
    <source>
        <dbReference type="EMBL" id="KAK5936497.1"/>
    </source>
</evidence>
<comment type="caution">
    <text evidence="2">The sequence shown here is derived from an EMBL/GenBank/DDBJ whole genome shotgun (WGS) entry which is preliminary data.</text>
</comment>
<dbReference type="GeneID" id="90004713"/>
<evidence type="ECO:0000313" key="3">
    <source>
        <dbReference type="Proteomes" id="UP001334248"/>
    </source>
</evidence>
<gene>
    <name evidence="2" type="ORF">PMZ80_011264</name>
</gene>
<feature type="domain" description="Tse2 ADP-ribosyltransferase toxin" evidence="1">
    <location>
        <begin position="13"/>
        <end position="141"/>
    </location>
</feature>
<proteinExistence type="predicted"/>
<dbReference type="EMBL" id="JAVHJV010000036">
    <property type="protein sequence ID" value="KAK5936497.1"/>
    <property type="molecule type" value="Genomic_DNA"/>
</dbReference>
<dbReference type="InterPro" id="IPR041018">
    <property type="entry name" value="ADPRTs_Tse2"/>
</dbReference>
<sequence>MAKYINKFTTVPKELFRLNNGPAISLRDRTIKKLGSYDVLTEAGKVKAKAANPQTYAAPNGASLRPNTPTQQKLVKDFKGASIVVYAIPEGTKLPSDLVIVHESNDHYSLQPAKDMDLKELNTKINNFLTTYGKRMTKSEWQDEYPKATETS</sequence>
<accession>A0ABR0R7A5</accession>
<protein>
    <recommendedName>
        <fullName evidence="1">Tse2 ADP-ribosyltransferase toxin domain-containing protein</fullName>
    </recommendedName>
</protein>
<organism evidence="2 3">
    <name type="scientific">Knufia obscura</name>
    <dbReference type="NCBI Taxonomy" id="1635080"/>
    <lineage>
        <taxon>Eukaryota</taxon>
        <taxon>Fungi</taxon>
        <taxon>Dikarya</taxon>
        <taxon>Ascomycota</taxon>
        <taxon>Pezizomycotina</taxon>
        <taxon>Eurotiomycetes</taxon>
        <taxon>Chaetothyriomycetidae</taxon>
        <taxon>Chaetothyriales</taxon>
        <taxon>Trichomeriaceae</taxon>
        <taxon>Knufia</taxon>
    </lineage>
</organism>
<dbReference type="Pfam" id="PF18648">
    <property type="entry name" value="ADPRTs_Tse2"/>
    <property type="match status" value="1"/>
</dbReference>
<keyword evidence="3" id="KW-1185">Reference proteome</keyword>
<name>A0ABR0R7A5_9EURO</name>
<dbReference type="Proteomes" id="UP001334248">
    <property type="component" value="Unassembled WGS sequence"/>
</dbReference>
<evidence type="ECO:0000259" key="1">
    <source>
        <dbReference type="Pfam" id="PF18648"/>
    </source>
</evidence>